<dbReference type="PATRIC" id="fig|263475.3.peg.3198"/>
<dbReference type="Pfam" id="PF09339">
    <property type="entry name" value="HTH_IclR"/>
    <property type="match status" value="1"/>
</dbReference>
<feature type="domain" description="IclR-ED" evidence="5">
    <location>
        <begin position="65"/>
        <end position="242"/>
    </location>
</feature>
<dbReference type="RefSeq" id="WP_053416932.1">
    <property type="nucleotide sequence ID" value="NZ_JBCMHV010000012.1"/>
</dbReference>
<gene>
    <name evidence="6" type="ORF">AMD00_09960</name>
</gene>
<evidence type="ECO:0000256" key="1">
    <source>
        <dbReference type="ARBA" id="ARBA00023015"/>
    </source>
</evidence>
<proteinExistence type="predicted"/>
<dbReference type="STRING" id="263475.AMD00_09960"/>
<dbReference type="GO" id="GO:0045892">
    <property type="term" value="P:negative regulation of DNA-templated transcription"/>
    <property type="evidence" value="ECO:0007669"/>
    <property type="project" value="UniProtKB-ARBA"/>
</dbReference>
<dbReference type="Gene3D" id="1.10.10.10">
    <property type="entry name" value="Winged helix-like DNA-binding domain superfamily/Winged helix DNA-binding domain"/>
    <property type="match status" value="1"/>
</dbReference>
<dbReference type="GO" id="GO:0003700">
    <property type="term" value="F:DNA-binding transcription factor activity"/>
    <property type="evidence" value="ECO:0007669"/>
    <property type="project" value="TreeGrafter"/>
</dbReference>
<dbReference type="GeneID" id="301136426"/>
<evidence type="ECO:0000256" key="2">
    <source>
        <dbReference type="ARBA" id="ARBA00023125"/>
    </source>
</evidence>
<dbReference type="GO" id="GO:0003677">
    <property type="term" value="F:DNA binding"/>
    <property type="evidence" value="ECO:0007669"/>
    <property type="project" value="UniProtKB-KW"/>
</dbReference>
<reference evidence="7" key="1">
    <citation type="submission" date="2015-08" db="EMBL/GenBank/DDBJ databases">
        <title>Fjat-10028 dsm 16317.</title>
        <authorList>
            <person name="Liu B."/>
            <person name="Wang J."/>
            <person name="Zhu Y."/>
            <person name="Liu G."/>
            <person name="Chen Q."/>
            <person name="Chen Z."/>
            <person name="Lan J."/>
            <person name="Che J."/>
            <person name="Ge C."/>
            <person name="Shi H."/>
            <person name="Pan Z."/>
            <person name="Liu X."/>
        </authorList>
    </citation>
    <scope>NUCLEOTIDE SEQUENCE [LARGE SCALE GENOMIC DNA]</scope>
    <source>
        <strain evidence="7">DSM 16317</strain>
    </source>
</reference>
<dbReference type="SMART" id="SM00346">
    <property type="entry name" value="HTH_ICLR"/>
    <property type="match status" value="1"/>
</dbReference>
<dbReference type="PANTHER" id="PTHR30136:SF24">
    <property type="entry name" value="HTH-TYPE TRANSCRIPTIONAL REPRESSOR ALLR"/>
    <property type="match status" value="1"/>
</dbReference>
<dbReference type="InterPro" id="IPR050707">
    <property type="entry name" value="HTH_MetabolicPath_Reg"/>
</dbReference>
<evidence type="ECO:0000313" key="7">
    <source>
        <dbReference type="Proteomes" id="UP000036867"/>
    </source>
</evidence>
<protein>
    <submittedName>
        <fullName evidence="6">IclR family transcriptional regulator</fullName>
    </submittedName>
</protein>
<dbReference type="EMBL" id="LILB01000005">
    <property type="protein sequence ID" value="KOO48747.1"/>
    <property type="molecule type" value="Genomic_DNA"/>
</dbReference>
<dbReference type="OrthoDB" id="9791752at2"/>
<dbReference type="InterPro" id="IPR036388">
    <property type="entry name" value="WH-like_DNA-bd_sf"/>
</dbReference>
<dbReference type="SUPFAM" id="SSF55781">
    <property type="entry name" value="GAF domain-like"/>
    <property type="match status" value="1"/>
</dbReference>
<dbReference type="SUPFAM" id="SSF46785">
    <property type="entry name" value="Winged helix' DNA-binding domain"/>
    <property type="match status" value="1"/>
</dbReference>
<accession>A0A0M0LCX5</accession>
<evidence type="ECO:0000259" key="4">
    <source>
        <dbReference type="PROSITE" id="PS51077"/>
    </source>
</evidence>
<organism evidence="6 7">
    <name type="scientific">Viridibacillus arvi</name>
    <dbReference type="NCBI Taxonomy" id="263475"/>
    <lineage>
        <taxon>Bacteria</taxon>
        <taxon>Bacillati</taxon>
        <taxon>Bacillota</taxon>
        <taxon>Bacilli</taxon>
        <taxon>Bacillales</taxon>
        <taxon>Caryophanaceae</taxon>
        <taxon>Viridibacillus</taxon>
    </lineage>
</organism>
<dbReference type="InterPro" id="IPR014757">
    <property type="entry name" value="Tscrpt_reg_IclR_C"/>
</dbReference>
<dbReference type="PROSITE" id="PS51078">
    <property type="entry name" value="ICLR_ED"/>
    <property type="match status" value="1"/>
</dbReference>
<name>A0A0M0LCX5_9BACL</name>
<dbReference type="PANTHER" id="PTHR30136">
    <property type="entry name" value="HELIX-TURN-HELIX TRANSCRIPTIONAL REGULATOR, ICLR FAMILY"/>
    <property type="match status" value="1"/>
</dbReference>
<dbReference type="InterPro" id="IPR029016">
    <property type="entry name" value="GAF-like_dom_sf"/>
</dbReference>
<dbReference type="InterPro" id="IPR005471">
    <property type="entry name" value="Tscrpt_reg_IclR_N"/>
</dbReference>
<keyword evidence="1" id="KW-0805">Transcription regulation</keyword>
<dbReference type="AlphaFoldDB" id="A0A0M0LCX5"/>
<evidence type="ECO:0000313" key="6">
    <source>
        <dbReference type="EMBL" id="KOO48747.1"/>
    </source>
</evidence>
<keyword evidence="2" id="KW-0238">DNA-binding</keyword>
<dbReference type="Proteomes" id="UP000036867">
    <property type="component" value="Unassembled WGS sequence"/>
</dbReference>
<keyword evidence="7" id="KW-1185">Reference proteome</keyword>
<sequence length="243" mass="27483">MQTIDRIMQVIEIVSNVKEDGITITELTQQTKLPLATLHRMLSSLIEHRLIVQDNETKKYQLGNVWLEFGLQLYDRFDYVATIRPELDRLANIVNESVYLSKPIGTEAMVIERIDAPNNRIRIVDQLGMRIPMHIGAANKSMLACMSKAQIHDCVKKALTPKEMEGLFEKLLVIQANGYAISYEEKTEGTASIAAPILQRNSEVLGAVSIGVLQFTLNEERIEFLKQELLQTTARISQQLGFL</sequence>
<dbReference type="PROSITE" id="PS51077">
    <property type="entry name" value="HTH_ICLR"/>
    <property type="match status" value="1"/>
</dbReference>
<dbReference type="InterPro" id="IPR036390">
    <property type="entry name" value="WH_DNA-bd_sf"/>
</dbReference>
<keyword evidence="3" id="KW-0804">Transcription</keyword>
<dbReference type="Gene3D" id="3.30.450.40">
    <property type="match status" value="1"/>
</dbReference>
<dbReference type="Pfam" id="PF01614">
    <property type="entry name" value="IclR_C"/>
    <property type="match status" value="1"/>
</dbReference>
<evidence type="ECO:0000259" key="5">
    <source>
        <dbReference type="PROSITE" id="PS51078"/>
    </source>
</evidence>
<evidence type="ECO:0000256" key="3">
    <source>
        <dbReference type="ARBA" id="ARBA00023163"/>
    </source>
</evidence>
<feature type="domain" description="HTH iclR-type" evidence="4">
    <location>
        <begin position="1"/>
        <end position="64"/>
    </location>
</feature>
<comment type="caution">
    <text evidence="6">The sequence shown here is derived from an EMBL/GenBank/DDBJ whole genome shotgun (WGS) entry which is preliminary data.</text>
</comment>